<sequence length="74" mass="7856">MVEDEIEVEVGCALGCEREVVGDMWVAIGTRIVMARAHSSNVESGSGCAAIRVRGEWVLIEVGGFGNFLGLVDC</sequence>
<dbReference type="EMBL" id="OIVN01005146">
    <property type="protein sequence ID" value="SPD21107.1"/>
    <property type="molecule type" value="Genomic_DNA"/>
</dbReference>
<gene>
    <name evidence="1" type="ORF">FSB_LOCUS48989</name>
</gene>
<reference evidence="1" key="1">
    <citation type="submission" date="2018-02" db="EMBL/GenBank/DDBJ databases">
        <authorList>
            <person name="Cohen D.B."/>
            <person name="Kent A.D."/>
        </authorList>
    </citation>
    <scope>NUCLEOTIDE SEQUENCE</scope>
</reference>
<proteinExistence type="predicted"/>
<organism evidence="1">
    <name type="scientific">Fagus sylvatica</name>
    <name type="common">Beechnut</name>
    <dbReference type="NCBI Taxonomy" id="28930"/>
    <lineage>
        <taxon>Eukaryota</taxon>
        <taxon>Viridiplantae</taxon>
        <taxon>Streptophyta</taxon>
        <taxon>Embryophyta</taxon>
        <taxon>Tracheophyta</taxon>
        <taxon>Spermatophyta</taxon>
        <taxon>Magnoliopsida</taxon>
        <taxon>eudicotyledons</taxon>
        <taxon>Gunneridae</taxon>
        <taxon>Pentapetalae</taxon>
        <taxon>rosids</taxon>
        <taxon>fabids</taxon>
        <taxon>Fagales</taxon>
        <taxon>Fagaceae</taxon>
        <taxon>Fagus</taxon>
    </lineage>
</organism>
<evidence type="ECO:0000313" key="1">
    <source>
        <dbReference type="EMBL" id="SPD21107.1"/>
    </source>
</evidence>
<protein>
    <submittedName>
        <fullName evidence="1">Uncharacterized protein</fullName>
    </submittedName>
</protein>
<accession>A0A2N9I4Y1</accession>
<dbReference type="AlphaFoldDB" id="A0A2N9I4Y1"/>
<name>A0A2N9I4Y1_FAGSY</name>